<dbReference type="PANTHER" id="PTHR34203:SF15">
    <property type="entry name" value="SLL1173 PROTEIN"/>
    <property type="match status" value="1"/>
</dbReference>
<reference evidence="4" key="3">
    <citation type="submission" date="2015-06" db="UniProtKB">
        <authorList>
            <consortium name="EnsemblProtists"/>
        </authorList>
    </citation>
    <scope>IDENTIFICATION</scope>
</reference>
<dbReference type="AlphaFoldDB" id="L1I975"/>
<dbReference type="KEGG" id="gtt:GUITHDRAFT_121410"/>
<dbReference type="InterPro" id="IPR052514">
    <property type="entry name" value="SAM-dependent_MTase"/>
</dbReference>
<dbReference type="PANTHER" id="PTHR34203">
    <property type="entry name" value="METHYLTRANSFERASE, FKBM FAMILY PROTEIN"/>
    <property type="match status" value="1"/>
</dbReference>
<dbReference type="Pfam" id="PF05050">
    <property type="entry name" value="Methyltransf_21"/>
    <property type="match status" value="1"/>
</dbReference>
<keyword evidence="5" id="KW-1185">Reference proteome</keyword>
<feature type="domain" description="Methyltransferase FkbM" evidence="2">
    <location>
        <begin position="188"/>
        <end position="265"/>
    </location>
</feature>
<evidence type="ECO:0000256" key="1">
    <source>
        <dbReference type="SAM" id="Phobius"/>
    </source>
</evidence>
<accession>L1I975</accession>
<dbReference type="EMBL" id="JH993191">
    <property type="protein sequence ID" value="EKX32405.1"/>
    <property type="molecule type" value="Genomic_DNA"/>
</dbReference>
<keyword evidence="1" id="KW-0812">Transmembrane</keyword>
<dbReference type="InterPro" id="IPR029063">
    <property type="entry name" value="SAM-dependent_MTases_sf"/>
</dbReference>
<dbReference type="Proteomes" id="UP000011087">
    <property type="component" value="Unassembled WGS sequence"/>
</dbReference>
<dbReference type="RefSeq" id="XP_005819385.1">
    <property type="nucleotide sequence ID" value="XM_005819328.1"/>
</dbReference>
<organism evidence="3">
    <name type="scientific">Guillardia theta (strain CCMP2712)</name>
    <name type="common">Cryptophyte</name>
    <dbReference type="NCBI Taxonomy" id="905079"/>
    <lineage>
        <taxon>Eukaryota</taxon>
        <taxon>Cryptophyceae</taxon>
        <taxon>Pyrenomonadales</taxon>
        <taxon>Geminigeraceae</taxon>
        <taxon>Guillardia</taxon>
    </lineage>
</organism>
<keyword evidence="1" id="KW-1133">Transmembrane helix</keyword>
<dbReference type="OrthoDB" id="530233at2759"/>
<dbReference type="eggNOG" id="ENOG502S67G">
    <property type="taxonomic scope" value="Eukaryota"/>
</dbReference>
<reference evidence="3 5" key="1">
    <citation type="journal article" date="2012" name="Nature">
        <title>Algal genomes reveal evolutionary mosaicism and the fate of nucleomorphs.</title>
        <authorList>
            <consortium name="DOE Joint Genome Institute"/>
            <person name="Curtis B.A."/>
            <person name="Tanifuji G."/>
            <person name="Burki F."/>
            <person name="Gruber A."/>
            <person name="Irimia M."/>
            <person name="Maruyama S."/>
            <person name="Arias M.C."/>
            <person name="Ball S.G."/>
            <person name="Gile G.H."/>
            <person name="Hirakawa Y."/>
            <person name="Hopkins J.F."/>
            <person name="Kuo A."/>
            <person name="Rensing S.A."/>
            <person name="Schmutz J."/>
            <person name="Symeonidi A."/>
            <person name="Elias M."/>
            <person name="Eveleigh R.J."/>
            <person name="Herman E.K."/>
            <person name="Klute M.J."/>
            <person name="Nakayama T."/>
            <person name="Obornik M."/>
            <person name="Reyes-Prieto A."/>
            <person name="Armbrust E.V."/>
            <person name="Aves S.J."/>
            <person name="Beiko R.G."/>
            <person name="Coutinho P."/>
            <person name="Dacks J.B."/>
            <person name="Durnford D.G."/>
            <person name="Fast N.M."/>
            <person name="Green B.R."/>
            <person name="Grisdale C.J."/>
            <person name="Hempel F."/>
            <person name="Henrissat B."/>
            <person name="Hoppner M.P."/>
            <person name="Ishida K."/>
            <person name="Kim E."/>
            <person name="Koreny L."/>
            <person name="Kroth P.G."/>
            <person name="Liu Y."/>
            <person name="Malik S.B."/>
            <person name="Maier U.G."/>
            <person name="McRose D."/>
            <person name="Mock T."/>
            <person name="Neilson J.A."/>
            <person name="Onodera N.T."/>
            <person name="Poole A.M."/>
            <person name="Pritham E.J."/>
            <person name="Richards T.A."/>
            <person name="Rocap G."/>
            <person name="Roy S.W."/>
            <person name="Sarai C."/>
            <person name="Schaack S."/>
            <person name="Shirato S."/>
            <person name="Slamovits C.H."/>
            <person name="Spencer D.F."/>
            <person name="Suzuki S."/>
            <person name="Worden A.Z."/>
            <person name="Zauner S."/>
            <person name="Barry K."/>
            <person name="Bell C."/>
            <person name="Bharti A.K."/>
            <person name="Crow J.A."/>
            <person name="Grimwood J."/>
            <person name="Kramer R."/>
            <person name="Lindquist E."/>
            <person name="Lucas S."/>
            <person name="Salamov A."/>
            <person name="McFadden G.I."/>
            <person name="Lane C.E."/>
            <person name="Keeling P.J."/>
            <person name="Gray M.W."/>
            <person name="Grigoriev I.V."/>
            <person name="Archibald J.M."/>
        </authorList>
    </citation>
    <scope>NUCLEOTIDE SEQUENCE</scope>
    <source>
        <strain evidence="3 5">CCMP2712</strain>
    </source>
</reference>
<dbReference type="Gene3D" id="3.40.50.150">
    <property type="entry name" value="Vaccinia Virus protein VP39"/>
    <property type="match status" value="1"/>
</dbReference>
<dbReference type="InterPro" id="IPR006342">
    <property type="entry name" value="FkbM_mtfrase"/>
</dbReference>
<feature type="transmembrane region" description="Helical" evidence="1">
    <location>
        <begin position="7"/>
        <end position="23"/>
    </location>
</feature>
<evidence type="ECO:0000313" key="5">
    <source>
        <dbReference type="Proteomes" id="UP000011087"/>
    </source>
</evidence>
<evidence type="ECO:0000313" key="4">
    <source>
        <dbReference type="EnsemblProtists" id="EKX32405"/>
    </source>
</evidence>
<gene>
    <name evidence="3" type="ORF">GUITHDRAFT_121410</name>
</gene>
<dbReference type="PaxDb" id="55529-EKX32405"/>
<reference evidence="5" key="2">
    <citation type="submission" date="2012-11" db="EMBL/GenBank/DDBJ databases">
        <authorList>
            <person name="Kuo A."/>
            <person name="Curtis B.A."/>
            <person name="Tanifuji G."/>
            <person name="Burki F."/>
            <person name="Gruber A."/>
            <person name="Irimia M."/>
            <person name="Maruyama S."/>
            <person name="Arias M.C."/>
            <person name="Ball S.G."/>
            <person name="Gile G.H."/>
            <person name="Hirakawa Y."/>
            <person name="Hopkins J.F."/>
            <person name="Rensing S.A."/>
            <person name="Schmutz J."/>
            <person name="Symeonidi A."/>
            <person name="Elias M."/>
            <person name="Eveleigh R.J."/>
            <person name="Herman E.K."/>
            <person name="Klute M.J."/>
            <person name="Nakayama T."/>
            <person name="Obornik M."/>
            <person name="Reyes-Prieto A."/>
            <person name="Armbrust E.V."/>
            <person name="Aves S.J."/>
            <person name="Beiko R.G."/>
            <person name="Coutinho P."/>
            <person name="Dacks J.B."/>
            <person name="Durnford D.G."/>
            <person name="Fast N.M."/>
            <person name="Green B.R."/>
            <person name="Grisdale C."/>
            <person name="Hempe F."/>
            <person name="Henrissat B."/>
            <person name="Hoppner M.P."/>
            <person name="Ishida K.-I."/>
            <person name="Kim E."/>
            <person name="Koreny L."/>
            <person name="Kroth P.G."/>
            <person name="Liu Y."/>
            <person name="Malik S.-B."/>
            <person name="Maier U.G."/>
            <person name="McRose D."/>
            <person name="Mock T."/>
            <person name="Neilson J.A."/>
            <person name="Onodera N.T."/>
            <person name="Poole A.M."/>
            <person name="Pritham E.J."/>
            <person name="Richards T.A."/>
            <person name="Rocap G."/>
            <person name="Roy S.W."/>
            <person name="Sarai C."/>
            <person name="Schaack S."/>
            <person name="Shirato S."/>
            <person name="Slamovits C.H."/>
            <person name="Spencer D.F."/>
            <person name="Suzuki S."/>
            <person name="Worden A.Z."/>
            <person name="Zauner S."/>
            <person name="Barry K."/>
            <person name="Bell C."/>
            <person name="Bharti A.K."/>
            <person name="Crow J.A."/>
            <person name="Grimwood J."/>
            <person name="Kramer R."/>
            <person name="Lindquist E."/>
            <person name="Lucas S."/>
            <person name="Salamov A."/>
            <person name="McFadden G.I."/>
            <person name="Lane C.E."/>
            <person name="Keeling P.J."/>
            <person name="Gray M.W."/>
            <person name="Grigoriev I.V."/>
            <person name="Archibald J.M."/>
        </authorList>
    </citation>
    <scope>NUCLEOTIDE SEQUENCE</scope>
    <source>
        <strain evidence="5">CCMP2712</strain>
    </source>
</reference>
<dbReference type="EnsemblProtists" id="EKX32405">
    <property type="protein sequence ID" value="EKX32405"/>
    <property type="gene ID" value="GUITHDRAFT_121410"/>
</dbReference>
<protein>
    <recommendedName>
        <fullName evidence="2">Methyltransferase FkbM domain-containing protein</fullName>
    </recommendedName>
</protein>
<dbReference type="SUPFAM" id="SSF53335">
    <property type="entry name" value="S-adenosyl-L-methionine-dependent methyltransferases"/>
    <property type="match status" value="1"/>
</dbReference>
<keyword evidence="1" id="KW-0472">Membrane</keyword>
<evidence type="ECO:0000313" key="3">
    <source>
        <dbReference type="EMBL" id="EKX32405.1"/>
    </source>
</evidence>
<dbReference type="NCBIfam" id="TIGR01444">
    <property type="entry name" value="fkbM_fam"/>
    <property type="match status" value="1"/>
</dbReference>
<dbReference type="HOGENOM" id="CLU_870014_0_0_1"/>
<sequence length="320" mass="36160">MKFATPIYPFLLSPILVVAYLFWGHHHVGSPCTQPKPTAHTKTDWIQHWKQNPPCSDTELRNNALALRSSPTNCPTERWYWDWQSKKSSHAFVYIEIGCNKGTDAITNVRAYTGDPSVDVVSWMKHIQMGSTACPMDMALWDRIKRAGRKTGLKVFNLAFSSSAVPATAKFPVIPSGVESVGIDTDHSDYKSFYDVRVTTVDQFVRTEGIRRIDVLKIDTEGNDALVLIGAVKSIMTFKPSYVQFENHGVGHWSKISLKDVIDLLDTLSYDCFWATNDGRLIRITSCWSPSYEKVKSWSNVACSHRDDVLLSKIMTEYVV</sequence>
<name>L1I975_GUITC</name>
<evidence type="ECO:0000259" key="2">
    <source>
        <dbReference type="Pfam" id="PF05050"/>
    </source>
</evidence>
<dbReference type="GeneID" id="17289145"/>
<proteinExistence type="predicted"/>